<evidence type="ECO:0000313" key="1">
    <source>
        <dbReference type="EMBL" id="PZX07608.1"/>
    </source>
</evidence>
<dbReference type="EMBL" id="QKZI01000001">
    <property type="protein sequence ID" value="PZX07608.1"/>
    <property type="molecule type" value="Genomic_DNA"/>
</dbReference>
<dbReference type="AlphaFoldDB" id="A0A2W7MM79"/>
<accession>A0A2W7MM79</accession>
<dbReference type="RefSeq" id="WP_111438245.1">
    <property type="nucleotide sequence ID" value="NZ_QKZI01000001.1"/>
</dbReference>
<gene>
    <name evidence="1" type="ORF">C7437_101727</name>
</gene>
<dbReference type="SUPFAM" id="SSF55961">
    <property type="entry name" value="Bet v1-like"/>
    <property type="match status" value="1"/>
</dbReference>
<dbReference type="OrthoDB" id="2360771at2"/>
<dbReference type="Proteomes" id="UP000248646">
    <property type="component" value="Unassembled WGS sequence"/>
</dbReference>
<protein>
    <recommendedName>
        <fullName evidence="3">Polyketide cyclase/dehydrase/lipid transport protein</fullName>
    </recommendedName>
</protein>
<name>A0A2W7MM79_9BACI</name>
<evidence type="ECO:0000313" key="2">
    <source>
        <dbReference type="Proteomes" id="UP000248646"/>
    </source>
</evidence>
<evidence type="ECO:0008006" key="3">
    <source>
        <dbReference type="Google" id="ProtNLM"/>
    </source>
</evidence>
<comment type="caution">
    <text evidence="1">The sequence shown here is derived from an EMBL/GenBank/DDBJ whole genome shotgun (WGS) entry which is preliminary data.</text>
</comment>
<organism evidence="1 2">
    <name type="scientific">Psychrobacillus insolitus</name>
    <dbReference type="NCBI Taxonomy" id="1461"/>
    <lineage>
        <taxon>Bacteria</taxon>
        <taxon>Bacillati</taxon>
        <taxon>Bacillota</taxon>
        <taxon>Bacilli</taxon>
        <taxon>Bacillales</taxon>
        <taxon>Bacillaceae</taxon>
        <taxon>Psychrobacillus</taxon>
    </lineage>
</organism>
<proteinExistence type="predicted"/>
<keyword evidence="2" id="KW-1185">Reference proteome</keyword>
<sequence>MKKWKKEIMIQAPIEFAWNFFYGDLEKKKMIFPKVMDEEIIKQTENRTGSIIKQTYQNGNSTEQYDLTIKKYINEVNSKVLAESFILNNRFKMTTEYELVSLTDNSTKFIYTSINKPKNPLLGIFQLFGSDEVILNFMERTKEAIESEYEKEVK</sequence>
<reference evidence="1 2" key="1">
    <citation type="submission" date="2018-06" db="EMBL/GenBank/DDBJ databases">
        <title>Genomic Encyclopedia of Type Strains, Phase IV (KMG-IV): sequencing the most valuable type-strain genomes for metagenomic binning, comparative biology and taxonomic classification.</title>
        <authorList>
            <person name="Goeker M."/>
        </authorList>
    </citation>
    <scope>NUCLEOTIDE SEQUENCE [LARGE SCALE GENOMIC DNA]</scope>
    <source>
        <strain evidence="1 2">DSM 5</strain>
    </source>
</reference>